<evidence type="ECO:0000256" key="5">
    <source>
        <dbReference type="ARBA" id="ARBA00023136"/>
    </source>
</evidence>
<dbReference type="InterPro" id="IPR036942">
    <property type="entry name" value="Beta-barrel_TonB_sf"/>
</dbReference>
<dbReference type="Pfam" id="PF07715">
    <property type="entry name" value="Plug"/>
    <property type="match status" value="1"/>
</dbReference>
<dbReference type="PROSITE" id="PS52016">
    <property type="entry name" value="TONB_DEPENDENT_REC_3"/>
    <property type="match status" value="1"/>
</dbReference>
<dbReference type="SUPFAM" id="SSF49464">
    <property type="entry name" value="Carboxypeptidase regulatory domain-like"/>
    <property type="match status" value="1"/>
</dbReference>
<accession>A0A1M5F2D4</accession>
<evidence type="ECO:0000313" key="9">
    <source>
        <dbReference type="EMBL" id="SHF85322.1"/>
    </source>
</evidence>
<keyword evidence="4 7" id="KW-0812">Transmembrane</keyword>
<evidence type="ECO:0000259" key="8">
    <source>
        <dbReference type="Pfam" id="PF07715"/>
    </source>
</evidence>
<dbReference type="InterPro" id="IPR008969">
    <property type="entry name" value="CarboxyPept-like_regulatory"/>
</dbReference>
<proteinExistence type="inferred from homology"/>
<keyword evidence="2 7" id="KW-0813">Transport</keyword>
<gene>
    <name evidence="9" type="ORF">SAMN05443144_11432</name>
</gene>
<dbReference type="OrthoDB" id="9768177at2"/>
<dbReference type="InterPro" id="IPR023997">
    <property type="entry name" value="TonB-dep_OMP_SusC/RagA_CS"/>
</dbReference>
<feature type="domain" description="TonB-dependent receptor plug" evidence="8">
    <location>
        <begin position="154"/>
        <end position="278"/>
    </location>
</feature>
<dbReference type="InterPro" id="IPR037066">
    <property type="entry name" value="Plug_dom_sf"/>
</dbReference>
<reference evidence="9 10" key="1">
    <citation type="submission" date="2016-11" db="EMBL/GenBank/DDBJ databases">
        <authorList>
            <person name="Jaros S."/>
            <person name="Januszkiewicz K."/>
            <person name="Wedrychowicz H."/>
        </authorList>
    </citation>
    <scope>NUCLEOTIDE SEQUENCE [LARGE SCALE GENOMIC DNA]</scope>
    <source>
        <strain evidence="9 10">DSM 21986</strain>
    </source>
</reference>
<sequence>MIKHGILCKRILQHLKLKALKNKKLQLFGSGAYSGISRLCLAAFIICGLGVIQQLHAQETEVRGTVTDAADGLPLPGVNVTVLGTTTGTSTNPDGEYSLTVPSPEDTLVFSFVGYIAREIPVNGRNTINVALKSDVQELEDVVVIGYGTQREGEATGSISSVSQDEFNQGVMTSPEQLLQGRASGVQITPASGEPGAGMNIRIRGTSSVRSGNNPLIVVDGVPLAGGNTTPGGGDFGAGEQSARNPLSFLNPDDIESMSVLKDASASAIYGSRGSNGVILITTKSGQAGETGTFNFSASTSISSVRKKIDLVDPENYVELAEEAGADPSVLDFGSTTDWQDRIYRNALTQEYSLGYGGGNETTNYRLSMGYMDQEGLVESSGLERLTGRLNASHKLLDEKIQLSLNLVASRLNDTYAPVTRNAGFEGDLIGAALQANPTRPVFDENGDYTQSSDFRNPVAMLDYINDKANTTRLLASIGATYNIADWLTYNLDVSFDNSEAVRRTGIEPRLWFPDLGYDPETGRSNGRAVVDNLYNNSTVIEHTLNSEFSLSEEAMLDLLAGFSYQEFEDRGDWLQAEYFVTDEISLVDNVDGVNNDDNKAFTASSFRNVEELQSFFGRTTLNYDDRYLFNASFRMDGSTKFGENNKYGYFPSGSVGWRISEENFYTGSGLSSTLTNLKFRVGYGITGNQEYPGGASLARFEVQSDGSLVQVNNPNPDIQWEETKQLSAGIDFGINEGRINGSVDYFNKQTTNLIFLRNFAQPAAVESQWVNLDGTVLNTGLELSLDAYVIEKPAFSWQLQYNMSYIYNEVKDLGTYVNTGEIHGQGLSGAYAQRIAEDQPLFSFYMREFEGYDENGFAEYANSAALDFQGDPLPDYNLGLTNNFNFGRWSMSMFWSASLGFQVYNNTANAIFLKGNLRNGRNVTSEVAESAESSANFGEVSTRFLEDGDYLRLANLSIGYNFNIPDMAPVNRLRVSLTGQNLLLFTGYTGYDPEVNTDKSIDGVPSLGIDYTSYPRPRTVSLKVQLDI</sequence>
<dbReference type="InterPro" id="IPR039426">
    <property type="entry name" value="TonB-dep_rcpt-like"/>
</dbReference>
<comment type="subcellular location">
    <subcellularLocation>
        <location evidence="1 7">Cell outer membrane</location>
        <topology evidence="1 7">Multi-pass membrane protein</topology>
    </subcellularLocation>
</comment>
<comment type="similarity">
    <text evidence="7">Belongs to the TonB-dependent receptor family.</text>
</comment>
<dbReference type="Gene3D" id="2.60.40.1120">
    <property type="entry name" value="Carboxypeptidase-like, regulatory domain"/>
    <property type="match status" value="1"/>
</dbReference>
<name>A0A1M5F2D4_9BACT</name>
<evidence type="ECO:0000313" key="10">
    <source>
        <dbReference type="Proteomes" id="UP000184041"/>
    </source>
</evidence>
<keyword evidence="5 7" id="KW-0472">Membrane</keyword>
<dbReference type="Gene3D" id="2.170.130.10">
    <property type="entry name" value="TonB-dependent receptor, plug domain"/>
    <property type="match status" value="1"/>
</dbReference>
<keyword evidence="10" id="KW-1185">Reference proteome</keyword>
<dbReference type="InterPro" id="IPR023996">
    <property type="entry name" value="TonB-dep_OMP_SusC/RagA"/>
</dbReference>
<dbReference type="EMBL" id="FQUS01000014">
    <property type="protein sequence ID" value="SHF85322.1"/>
    <property type="molecule type" value="Genomic_DNA"/>
</dbReference>
<dbReference type="GO" id="GO:0009279">
    <property type="term" value="C:cell outer membrane"/>
    <property type="evidence" value="ECO:0007669"/>
    <property type="project" value="UniProtKB-SubCell"/>
</dbReference>
<evidence type="ECO:0000256" key="4">
    <source>
        <dbReference type="ARBA" id="ARBA00022692"/>
    </source>
</evidence>
<evidence type="ECO:0000256" key="1">
    <source>
        <dbReference type="ARBA" id="ARBA00004571"/>
    </source>
</evidence>
<dbReference type="Proteomes" id="UP000184041">
    <property type="component" value="Unassembled WGS sequence"/>
</dbReference>
<dbReference type="SUPFAM" id="SSF56935">
    <property type="entry name" value="Porins"/>
    <property type="match status" value="1"/>
</dbReference>
<organism evidence="9 10">
    <name type="scientific">Fodinibius roseus</name>
    <dbReference type="NCBI Taxonomy" id="1194090"/>
    <lineage>
        <taxon>Bacteria</taxon>
        <taxon>Pseudomonadati</taxon>
        <taxon>Balneolota</taxon>
        <taxon>Balneolia</taxon>
        <taxon>Balneolales</taxon>
        <taxon>Balneolaceae</taxon>
        <taxon>Fodinibius</taxon>
    </lineage>
</organism>
<keyword evidence="6 7" id="KW-0998">Cell outer membrane</keyword>
<dbReference type="NCBIfam" id="TIGR04056">
    <property type="entry name" value="OMP_RagA_SusC"/>
    <property type="match status" value="1"/>
</dbReference>
<dbReference type="InterPro" id="IPR012910">
    <property type="entry name" value="Plug_dom"/>
</dbReference>
<evidence type="ECO:0000256" key="3">
    <source>
        <dbReference type="ARBA" id="ARBA00022452"/>
    </source>
</evidence>
<dbReference type="Gene3D" id="2.40.170.20">
    <property type="entry name" value="TonB-dependent receptor, beta-barrel domain"/>
    <property type="match status" value="1"/>
</dbReference>
<dbReference type="AlphaFoldDB" id="A0A1M5F2D4"/>
<evidence type="ECO:0000256" key="7">
    <source>
        <dbReference type="PROSITE-ProRule" id="PRU01360"/>
    </source>
</evidence>
<evidence type="ECO:0000256" key="6">
    <source>
        <dbReference type="ARBA" id="ARBA00023237"/>
    </source>
</evidence>
<dbReference type="NCBIfam" id="TIGR04057">
    <property type="entry name" value="SusC_RagA_signa"/>
    <property type="match status" value="1"/>
</dbReference>
<dbReference type="Pfam" id="PF13715">
    <property type="entry name" value="CarbopepD_reg_2"/>
    <property type="match status" value="1"/>
</dbReference>
<keyword evidence="3 7" id="KW-1134">Transmembrane beta strand</keyword>
<protein>
    <submittedName>
        <fullName evidence="9">Iron complex outermembrane recepter protein</fullName>
    </submittedName>
</protein>
<evidence type="ECO:0000256" key="2">
    <source>
        <dbReference type="ARBA" id="ARBA00022448"/>
    </source>
</evidence>
<dbReference type="STRING" id="1194090.SAMN05443144_11432"/>